<gene>
    <name evidence="2" type="ORF">FYJ85_22675</name>
</gene>
<evidence type="ECO:0000259" key="1">
    <source>
        <dbReference type="Pfam" id="PF02371"/>
    </source>
</evidence>
<dbReference type="NCBIfam" id="NF033542">
    <property type="entry name" value="transpos_IS110"/>
    <property type="match status" value="1"/>
</dbReference>
<evidence type="ECO:0000313" key="2">
    <source>
        <dbReference type="EMBL" id="MST99837.1"/>
    </source>
</evidence>
<dbReference type="Proteomes" id="UP000435649">
    <property type="component" value="Unassembled WGS sequence"/>
</dbReference>
<dbReference type="GO" id="GO:0003677">
    <property type="term" value="F:DNA binding"/>
    <property type="evidence" value="ECO:0007669"/>
    <property type="project" value="InterPro"/>
</dbReference>
<feature type="domain" description="Transposase IS116/IS110/IS902 C-terminal" evidence="1">
    <location>
        <begin position="261"/>
        <end position="338"/>
    </location>
</feature>
<name>A0A844G7I8_9BACT</name>
<dbReference type="PANTHER" id="PTHR33055:SF17">
    <property type="entry name" value="THIRD ORF IN TRANSPOSON ISC1491"/>
    <property type="match status" value="1"/>
</dbReference>
<proteinExistence type="predicted"/>
<sequence>MEMQRKGNTISEKIQTGNQETFGIDMGGTLWATAIRDWESGKNSYYGLKDKEQLSKEERLFQLVADHVQDGKKVDVYYEAGRYGFWPARKMLAIGAGVHILPINKLKVIMCGKTIKTDKLDAKFLGGLHPSDEIPEVYIPTLTEEGRRDAERELGRIKESINRVNAQMLALIDRTPLPTPDFHRTSAAWRKAILKWSKMVEWNECPELLLRRLPNMISELELFEKELADWEKIIQQYQDRDRDNSRKSAGEDHTAETVMKLQQFKGVGERLSRHLPWEIGDFRRFGSGKQFAAFFGLTPCPFASGTMNRDQGISKAGRKSLRKMAIECAWLWYRWQPESWLVKKWQDRLVQKGRIRRTAIVALARQLMVALWRYIVKGEAIEGAIINKPIEV</sequence>
<dbReference type="GO" id="GO:0006313">
    <property type="term" value="P:DNA transposition"/>
    <property type="evidence" value="ECO:0007669"/>
    <property type="project" value="InterPro"/>
</dbReference>
<dbReference type="InterPro" id="IPR047650">
    <property type="entry name" value="Transpos_IS110"/>
</dbReference>
<dbReference type="GO" id="GO:0004803">
    <property type="term" value="F:transposase activity"/>
    <property type="evidence" value="ECO:0007669"/>
    <property type="project" value="InterPro"/>
</dbReference>
<comment type="caution">
    <text evidence="2">The sequence shown here is derived from an EMBL/GenBank/DDBJ whole genome shotgun (WGS) entry which is preliminary data.</text>
</comment>
<protein>
    <submittedName>
        <fullName evidence="2">IS110 family transposase</fullName>
    </submittedName>
</protein>
<evidence type="ECO:0000313" key="3">
    <source>
        <dbReference type="Proteomes" id="UP000435649"/>
    </source>
</evidence>
<accession>A0A844G7I8</accession>
<organism evidence="2 3">
    <name type="scientific">Victivallis lenta</name>
    <dbReference type="NCBI Taxonomy" id="2606640"/>
    <lineage>
        <taxon>Bacteria</taxon>
        <taxon>Pseudomonadati</taxon>
        <taxon>Lentisphaerota</taxon>
        <taxon>Lentisphaeria</taxon>
        <taxon>Victivallales</taxon>
        <taxon>Victivallaceae</taxon>
        <taxon>Victivallis</taxon>
    </lineage>
</organism>
<dbReference type="AlphaFoldDB" id="A0A844G7I8"/>
<dbReference type="Pfam" id="PF02371">
    <property type="entry name" value="Transposase_20"/>
    <property type="match status" value="1"/>
</dbReference>
<dbReference type="PANTHER" id="PTHR33055">
    <property type="entry name" value="TRANSPOSASE FOR INSERTION SEQUENCE ELEMENT IS1111A"/>
    <property type="match status" value="1"/>
</dbReference>
<keyword evidence="3" id="KW-1185">Reference proteome</keyword>
<dbReference type="InterPro" id="IPR003346">
    <property type="entry name" value="Transposase_20"/>
</dbReference>
<dbReference type="EMBL" id="VUNS01000073">
    <property type="protein sequence ID" value="MST99837.1"/>
    <property type="molecule type" value="Genomic_DNA"/>
</dbReference>
<reference evidence="2 3" key="1">
    <citation type="submission" date="2019-08" db="EMBL/GenBank/DDBJ databases">
        <title>In-depth cultivation of the pig gut microbiome towards novel bacterial diversity and tailored functional studies.</title>
        <authorList>
            <person name="Wylensek D."/>
            <person name="Hitch T.C.A."/>
            <person name="Clavel T."/>
        </authorList>
    </citation>
    <scope>NUCLEOTIDE SEQUENCE [LARGE SCALE GENOMIC DNA]</scope>
    <source>
        <strain evidence="2 3">BBE-744-WT-12</strain>
    </source>
</reference>